<dbReference type="Proteomes" id="UP000092498">
    <property type="component" value="Chromosome"/>
</dbReference>
<protein>
    <submittedName>
        <fullName evidence="2">Uncharacterized protein</fullName>
    </submittedName>
</protein>
<gene>
    <name evidence="2" type="ORF">ATE48_00260</name>
</gene>
<dbReference type="KEGG" id="cbot:ATE48_00260"/>
<name>A0A1B1AD35_9PROT</name>
<dbReference type="InParanoid" id="A0A1B1AD35"/>
<organism evidence="2 3">
    <name type="scientific">Candidatus Viadribacter manganicus</name>
    <dbReference type="NCBI Taxonomy" id="1759059"/>
    <lineage>
        <taxon>Bacteria</taxon>
        <taxon>Pseudomonadati</taxon>
        <taxon>Pseudomonadota</taxon>
        <taxon>Alphaproteobacteria</taxon>
        <taxon>Hyphomonadales</taxon>
        <taxon>Hyphomonadaceae</taxon>
        <taxon>Candidatus Viadribacter</taxon>
    </lineage>
</organism>
<accession>A0A1B1AD35</accession>
<evidence type="ECO:0000313" key="2">
    <source>
        <dbReference type="EMBL" id="ANP44462.1"/>
    </source>
</evidence>
<dbReference type="AlphaFoldDB" id="A0A1B1AD35"/>
<feature type="compositionally biased region" description="Basic residues" evidence="1">
    <location>
        <begin position="294"/>
        <end position="310"/>
    </location>
</feature>
<dbReference type="RefSeq" id="WP_066766550.1">
    <property type="nucleotide sequence ID" value="NZ_CP013244.1"/>
</dbReference>
<dbReference type="OrthoDB" id="8222794at2"/>
<reference evidence="2 3" key="1">
    <citation type="submission" date="2015-11" db="EMBL/GenBank/DDBJ databases">
        <title>Whole-Genome Sequence of Candidatus Oderbacter manganicum from the National Park Lower Oder Valley, Germany.</title>
        <authorList>
            <person name="Braun B."/>
            <person name="Liere K."/>
            <person name="Szewzyk U."/>
        </authorList>
    </citation>
    <scope>NUCLEOTIDE SEQUENCE [LARGE SCALE GENOMIC DNA]</scope>
    <source>
        <strain evidence="2 3">OTSz_A_272</strain>
    </source>
</reference>
<evidence type="ECO:0000313" key="3">
    <source>
        <dbReference type="Proteomes" id="UP000092498"/>
    </source>
</evidence>
<keyword evidence="3" id="KW-1185">Reference proteome</keyword>
<feature type="region of interest" description="Disordered" evidence="1">
    <location>
        <begin position="289"/>
        <end position="310"/>
    </location>
</feature>
<proteinExistence type="predicted"/>
<evidence type="ECO:0000256" key="1">
    <source>
        <dbReference type="SAM" id="MobiDB-lite"/>
    </source>
</evidence>
<sequence length="310" mass="34432">MIQLTETQRCERDRLFAELSDGRLDPGDAEAQAAALGLGRLTPALEPARFDPMRDTHWTLAMAVAWIAWADLGRVRDCLPRWRDQHQDWFWREYTVGDGTGGILVRAGWLLERTFKGEAPLFMLSLCEAIEASEGVPPDVAQRATIHDAKADLWAKLGAGQLKAITIVDGSPRQIPEHEWPFLEPIEHRGTDVLRAGRDMFAMATTYNANDILLWREDVLRLWSERAPTAAGEVRAEKSLRALCESAANGGLWPKASEWPAAAAKEFNISGRGALRVWAKVAEDFPALSSSAGKPKRRRADTTKVKRGAN</sequence>
<dbReference type="EMBL" id="CP013244">
    <property type="protein sequence ID" value="ANP44462.1"/>
    <property type="molecule type" value="Genomic_DNA"/>
</dbReference>